<keyword evidence="3" id="KW-1185">Reference proteome</keyword>
<accession>A0A1D3CRT0</accession>
<name>A0A1D3CRT0_9EIME</name>
<dbReference type="InParanoid" id="A0A1D3CRT0"/>
<reference evidence="2 3" key="1">
    <citation type="journal article" date="2016" name="BMC Genomics">
        <title>Comparative genomics reveals Cyclospora cayetanensis possesses coccidia-like metabolism and invasion components but unique surface antigens.</title>
        <authorList>
            <person name="Liu S."/>
            <person name="Wang L."/>
            <person name="Zheng H."/>
            <person name="Xu Z."/>
            <person name="Roellig D.M."/>
            <person name="Li N."/>
            <person name="Frace M.A."/>
            <person name="Tang K."/>
            <person name="Arrowood M.J."/>
            <person name="Moss D.M."/>
            <person name="Zhang L."/>
            <person name="Feng Y."/>
            <person name="Xiao L."/>
        </authorList>
    </citation>
    <scope>NUCLEOTIDE SEQUENCE [LARGE SCALE GENOMIC DNA]</scope>
    <source>
        <strain evidence="2 3">CHN_HEN01</strain>
    </source>
</reference>
<dbReference type="AlphaFoldDB" id="A0A1D3CRT0"/>
<gene>
    <name evidence="2" type="ORF">cyc_03503</name>
</gene>
<proteinExistence type="predicted"/>
<protein>
    <submittedName>
        <fullName evidence="2">Uncharacterized protein</fullName>
    </submittedName>
</protein>
<organism evidence="2 3">
    <name type="scientific">Cyclospora cayetanensis</name>
    <dbReference type="NCBI Taxonomy" id="88456"/>
    <lineage>
        <taxon>Eukaryota</taxon>
        <taxon>Sar</taxon>
        <taxon>Alveolata</taxon>
        <taxon>Apicomplexa</taxon>
        <taxon>Conoidasida</taxon>
        <taxon>Coccidia</taxon>
        <taxon>Eucoccidiorida</taxon>
        <taxon>Eimeriorina</taxon>
        <taxon>Eimeriidae</taxon>
        <taxon>Cyclospora</taxon>
    </lineage>
</organism>
<dbReference type="EMBL" id="JROU02002205">
    <property type="protein sequence ID" value="OEH73905.1"/>
    <property type="molecule type" value="Genomic_DNA"/>
</dbReference>
<feature type="region of interest" description="Disordered" evidence="1">
    <location>
        <begin position="1"/>
        <end position="33"/>
    </location>
</feature>
<dbReference type="Proteomes" id="UP000095192">
    <property type="component" value="Unassembled WGS sequence"/>
</dbReference>
<sequence>MQREPRDTEGVTLRKAEEVTEKPGGKGVHPKRGPVKAMQYRSIPRFELTKSFIKDTKTREYVRSLGKRFLSWGVRDTSAKFWPLGQRE</sequence>
<dbReference type="VEuPathDB" id="ToxoDB:cyc_03503"/>
<comment type="caution">
    <text evidence="2">The sequence shown here is derived from an EMBL/GenBank/DDBJ whole genome shotgun (WGS) entry which is preliminary data.</text>
</comment>
<evidence type="ECO:0000313" key="3">
    <source>
        <dbReference type="Proteomes" id="UP000095192"/>
    </source>
</evidence>
<evidence type="ECO:0000256" key="1">
    <source>
        <dbReference type="SAM" id="MobiDB-lite"/>
    </source>
</evidence>
<feature type="compositionally biased region" description="Basic and acidic residues" evidence="1">
    <location>
        <begin position="1"/>
        <end position="24"/>
    </location>
</feature>
<evidence type="ECO:0000313" key="2">
    <source>
        <dbReference type="EMBL" id="OEH73905.1"/>
    </source>
</evidence>